<dbReference type="CDD" id="cd01029">
    <property type="entry name" value="TOPRIM_primases"/>
    <property type="match status" value="1"/>
</dbReference>
<evidence type="ECO:0000256" key="3">
    <source>
        <dbReference type="ARBA" id="ARBA00022679"/>
    </source>
</evidence>
<keyword evidence="3" id="KW-0808">Transferase</keyword>
<dbReference type="Gene3D" id="3.90.580.10">
    <property type="entry name" value="Zinc finger, CHC2-type domain"/>
    <property type="match status" value="1"/>
</dbReference>
<evidence type="ECO:0000256" key="5">
    <source>
        <dbReference type="ARBA" id="ARBA00022705"/>
    </source>
</evidence>
<keyword evidence="8" id="KW-0862">Zinc</keyword>
<proteinExistence type="predicted"/>
<evidence type="ECO:0000256" key="6">
    <source>
        <dbReference type="ARBA" id="ARBA00022723"/>
    </source>
</evidence>
<dbReference type="GO" id="GO:0000428">
    <property type="term" value="C:DNA-directed RNA polymerase complex"/>
    <property type="evidence" value="ECO:0007669"/>
    <property type="project" value="UniProtKB-KW"/>
</dbReference>
<keyword evidence="4" id="KW-0548">Nucleotidyltransferase</keyword>
<dbReference type="GO" id="GO:0006269">
    <property type="term" value="P:DNA replication, synthesis of primer"/>
    <property type="evidence" value="ECO:0007669"/>
    <property type="project" value="UniProtKB-KW"/>
</dbReference>
<dbReference type="PROSITE" id="PS50880">
    <property type="entry name" value="TOPRIM"/>
    <property type="match status" value="1"/>
</dbReference>
<keyword evidence="1" id="KW-0240">DNA-directed RNA polymerase</keyword>
<evidence type="ECO:0000256" key="10">
    <source>
        <dbReference type="SAM" id="MobiDB-lite"/>
    </source>
</evidence>
<accession>A0A0F9G4B8</accession>
<dbReference type="InterPro" id="IPR006171">
    <property type="entry name" value="TOPRIM_dom"/>
</dbReference>
<dbReference type="GO" id="GO:0003677">
    <property type="term" value="F:DNA binding"/>
    <property type="evidence" value="ECO:0007669"/>
    <property type="project" value="InterPro"/>
</dbReference>
<sequence>MDVERIVTELGLDIAKTRGKEISAHCPFHNDRTPSFSINQDTGAWICYSRCGGGGVVELVSRVLEVNNKAAREWLKERGQPSALRRKSRAAKTAKRKADKDAEPKPCPPFALGRIPVWITSRGFSTELLTEYQCGYSPFHDALVIPVLQSHALIYRRAPGREPRYKFTEDFKSHSTFYGLPNVTLGLDGSLILVEGPLDVLWLRQHGYGNSLAIMGGGRLGMAQRRILKEDLKPKKLILAFDNDEGGQTTATKSVNAVGKLIPCYVVQWDKVDFTDEDDDEIQMMPDDVVELSPEKLAELLATAVLTKKESRKKISETP</sequence>
<feature type="compositionally biased region" description="Basic residues" evidence="10">
    <location>
        <begin position="84"/>
        <end position="95"/>
    </location>
</feature>
<dbReference type="Pfam" id="PF01807">
    <property type="entry name" value="Zn_ribbon_DnaG"/>
    <property type="match status" value="1"/>
</dbReference>
<evidence type="ECO:0000256" key="4">
    <source>
        <dbReference type="ARBA" id="ARBA00022695"/>
    </source>
</evidence>
<keyword evidence="5" id="KW-0235">DNA replication</keyword>
<dbReference type="SMART" id="SM00400">
    <property type="entry name" value="ZnF_CHCC"/>
    <property type="match status" value="1"/>
</dbReference>
<protein>
    <recommendedName>
        <fullName evidence="11">Toprim domain-containing protein</fullName>
    </recommendedName>
</protein>
<dbReference type="SUPFAM" id="SSF56731">
    <property type="entry name" value="DNA primase core"/>
    <property type="match status" value="1"/>
</dbReference>
<evidence type="ECO:0000256" key="9">
    <source>
        <dbReference type="ARBA" id="ARBA00023163"/>
    </source>
</evidence>
<evidence type="ECO:0000313" key="12">
    <source>
        <dbReference type="EMBL" id="KKL58172.1"/>
    </source>
</evidence>
<organism evidence="12">
    <name type="scientific">marine sediment metagenome</name>
    <dbReference type="NCBI Taxonomy" id="412755"/>
    <lineage>
        <taxon>unclassified sequences</taxon>
        <taxon>metagenomes</taxon>
        <taxon>ecological metagenomes</taxon>
    </lineage>
</organism>
<dbReference type="InterPro" id="IPR002694">
    <property type="entry name" value="Znf_CHC2"/>
</dbReference>
<name>A0A0F9G4B8_9ZZZZ</name>
<dbReference type="EMBL" id="LAZR01029916">
    <property type="protein sequence ID" value="KKL58172.1"/>
    <property type="molecule type" value="Genomic_DNA"/>
</dbReference>
<dbReference type="SUPFAM" id="SSF57783">
    <property type="entry name" value="Zinc beta-ribbon"/>
    <property type="match status" value="1"/>
</dbReference>
<feature type="domain" description="Toprim" evidence="11">
    <location>
        <begin position="189"/>
        <end position="277"/>
    </location>
</feature>
<keyword evidence="7" id="KW-0863">Zinc-finger</keyword>
<dbReference type="InterPro" id="IPR036977">
    <property type="entry name" value="DNA_primase_Znf_CHC2"/>
</dbReference>
<evidence type="ECO:0000256" key="8">
    <source>
        <dbReference type="ARBA" id="ARBA00022833"/>
    </source>
</evidence>
<evidence type="ECO:0000256" key="2">
    <source>
        <dbReference type="ARBA" id="ARBA00022515"/>
    </source>
</evidence>
<reference evidence="12" key="1">
    <citation type="journal article" date="2015" name="Nature">
        <title>Complex archaea that bridge the gap between prokaryotes and eukaryotes.</title>
        <authorList>
            <person name="Spang A."/>
            <person name="Saw J.H."/>
            <person name="Jorgensen S.L."/>
            <person name="Zaremba-Niedzwiedzka K."/>
            <person name="Martijn J."/>
            <person name="Lind A.E."/>
            <person name="van Eijk R."/>
            <person name="Schleper C."/>
            <person name="Guy L."/>
            <person name="Ettema T.J."/>
        </authorList>
    </citation>
    <scope>NUCLEOTIDE SEQUENCE</scope>
</reference>
<dbReference type="SMART" id="SM00493">
    <property type="entry name" value="TOPRIM"/>
    <property type="match status" value="1"/>
</dbReference>
<dbReference type="InterPro" id="IPR050219">
    <property type="entry name" value="DnaG_primase"/>
</dbReference>
<keyword evidence="9" id="KW-0804">Transcription</keyword>
<dbReference type="InterPro" id="IPR034154">
    <property type="entry name" value="TOPRIM_DnaG/twinkle"/>
</dbReference>
<dbReference type="Gene3D" id="3.40.1360.10">
    <property type="match status" value="1"/>
</dbReference>
<evidence type="ECO:0000256" key="7">
    <source>
        <dbReference type="ARBA" id="ARBA00022771"/>
    </source>
</evidence>
<dbReference type="GO" id="GO:1990077">
    <property type="term" value="C:primosome complex"/>
    <property type="evidence" value="ECO:0007669"/>
    <property type="project" value="UniProtKB-KW"/>
</dbReference>
<dbReference type="AlphaFoldDB" id="A0A0F9G4B8"/>
<gene>
    <name evidence="12" type="ORF">LCGC14_2228050</name>
</gene>
<keyword evidence="6" id="KW-0479">Metal-binding</keyword>
<dbReference type="PANTHER" id="PTHR30313">
    <property type="entry name" value="DNA PRIMASE"/>
    <property type="match status" value="1"/>
</dbReference>
<evidence type="ECO:0000256" key="1">
    <source>
        <dbReference type="ARBA" id="ARBA00022478"/>
    </source>
</evidence>
<dbReference type="PANTHER" id="PTHR30313:SF2">
    <property type="entry name" value="DNA PRIMASE"/>
    <property type="match status" value="1"/>
</dbReference>
<keyword evidence="2" id="KW-0639">Primosome</keyword>
<dbReference type="Pfam" id="PF13662">
    <property type="entry name" value="Toprim_4"/>
    <property type="match status" value="1"/>
</dbReference>
<dbReference type="GO" id="GO:0008270">
    <property type="term" value="F:zinc ion binding"/>
    <property type="evidence" value="ECO:0007669"/>
    <property type="project" value="UniProtKB-KW"/>
</dbReference>
<evidence type="ECO:0000259" key="11">
    <source>
        <dbReference type="PROSITE" id="PS50880"/>
    </source>
</evidence>
<dbReference type="GO" id="GO:0003899">
    <property type="term" value="F:DNA-directed RNA polymerase activity"/>
    <property type="evidence" value="ECO:0007669"/>
    <property type="project" value="InterPro"/>
</dbReference>
<feature type="region of interest" description="Disordered" evidence="10">
    <location>
        <begin position="77"/>
        <end position="106"/>
    </location>
</feature>
<comment type="caution">
    <text evidence="12">The sequence shown here is derived from an EMBL/GenBank/DDBJ whole genome shotgun (WGS) entry which is preliminary data.</text>
</comment>
<dbReference type="GO" id="GO:0005737">
    <property type="term" value="C:cytoplasm"/>
    <property type="evidence" value="ECO:0007669"/>
    <property type="project" value="TreeGrafter"/>
</dbReference>